<feature type="domain" description="Nephrocystin 3-like N-terminal" evidence="2">
    <location>
        <begin position="204"/>
        <end position="279"/>
    </location>
</feature>
<evidence type="ECO:0000313" key="4">
    <source>
        <dbReference type="Proteomes" id="UP000746612"/>
    </source>
</evidence>
<dbReference type="Pfam" id="PF24883">
    <property type="entry name" value="NPHP3_N"/>
    <property type="match status" value="1"/>
</dbReference>
<evidence type="ECO:0000256" key="1">
    <source>
        <dbReference type="ARBA" id="ARBA00022737"/>
    </source>
</evidence>
<comment type="caution">
    <text evidence="3">The sequence shown here is derived from an EMBL/GenBank/DDBJ whole genome shotgun (WGS) entry which is preliminary data.</text>
</comment>
<dbReference type="PANTHER" id="PTHR10039">
    <property type="entry name" value="AMELOGENIN"/>
    <property type="match status" value="1"/>
</dbReference>
<dbReference type="SUPFAM" id="SSF50998">
    <property type="entry name" value="Quinoprotein alcohol dehydrogenase-like"/>
    <property type="match status" value="1"/>
</dbReference>
<reference evidence="3" key="1">
    <citation type="submission" date="2021-03" db="EMBL/GenBank/DDBJ databases">
        <authorList>
            <person name="Alouane T."/>
            <person name="Langin T."/>
            <person name="Bonhomme L."/>
        </authorList>
    </citation>
    <scope>NUCLEOTIDE SEQUENCE</scope>
    <source>
        <strain evidence="3">MDC_Fg202</strain>
    </source>
</reference>
<proteinExistence type="predicted"/>
<gene>
    <name evidence="3" type="ORF">MDCFG202_LOCUS197990</name>
</gene>
<keyword evidence="1" id="KW-0677">Repeat</keyword>
<dbReference type="Proteomes" id="UP000746612">
    <property type="component" value="Unassembled WGS sequence"/>
</dbReference>
<dbReference type="Gene3D" id="2.130.10.10">
    <property type="entry name" value="YVTN repeat-like/Quinoprotein amine dehydrogenase"/>
    <property type="match status" value="3"/>
</dbReference>
<dbReference type="InterPro" id="IPR015943">
    <property type="entry name" value="WD40/YVTN_repeat-like_dom_sf"/>
</dbReference>
<dbReference type="InterPro" id="IPR036322">
    <property type="entry name" value="WD40_repeat_dom_sf"/>
</dbReference>
<evidence type="ECO:0000259" key="2">
    <source>
        <dbReference type="Pfam" id="PF24883"/>
    </source>
</evidence>
<dbReference type="EMBL" id="CAJPIJ010000116">
    <property type="protein sequence ID" value="CAG1979872.1"/>
    <property type="molecule type" value="Genomic_DNA"/>
</dbReference>
<name>A0A8H3Q408_GIBZA</name>
<accession>A0A8H3Q408</accession>
<dbReference type="Gene3D" id="3.40.50.300">
    <property type="entry name" value="P-loop containing nucleotide triphosphate hydrolases"/>
    <property type="match status" value="1"/>
</dbReference>
<dbReference type="InterPro" id="IPR011047">
    <property type="entry name" value="Quinoprotein_ADH-like_sf"/>
</dbReference>
<dbReference type="PROSITE" id="PS50294">
    <property type="entry name" value="WD_REPEATS_REGION"/>
    <property type="match status" value="1"/>
</dbReference>
<organism evidence="3 4">
    <name type="scientific">Gibberella zeae</name>
    <name type="common">Wheat head blight fungus</name>
    <name type="synonym">Fusarium graminearum</name>
    <dbReference type="NCBI Taxonomy" id="5518"/>
    <lineage>
        <taxon>Eukaryota</taxon>
        <taxon>Fungi</taxon>
        <taxon>Dikarya</taxon>
        <taxon>Ascomycota</taxon>
        <taxon>Pezizomycotina</taxon>
        <taxon>Sordariomycetes</taxon>
        <taxon>Hypocreomycetidae</taxon>
        <taxon>Hypocreales</taxon>
        <taxon>Nectriaceae</taxon>
        <taxon>Fusarium</taxon>
    </lineage>
</organism>
<dbReference type="InterPro" id="IPR056884">
    <property type="entry name" value="NPHP3-like_N"/>
</dbReference>
<dbReference type="SUPFAM" id="SSF52540">
    <property type="entry name" value="P-loop containing nucleoside triphosphate hydrolases"/>
    <property type="match status" value="1"/>
</dbReference>
<dbReference type="Pfam" id="PF00400">
    <property type="entry name" value="WD40"/>
    <property type="match status" value="1"/>
</dbReference>
<dbReference type="SUPFAM" id="SSF50978">
    <property type="entry name" value="WD40 repeat-like"/>
    <property type="match status" value="1"/>
</dbReference>
<dbReference type="PANTHER" id="PTHR10039:SF17">
    <property type="entry name" value="FUNGAL STAND N-TERMINAL GOODBYE DOMAIN-CONTAINING PROTEIN-RELATED"/>
    <property type="match status" value="1"/>
</dbReference>
<sequence length="1443" mass="163088">MEALGVAANIIAVVDISVKVLQVCSNYAKEVKYAEAEITELRQEVANLHDTATKVKTLIEGPQGAKLTASQDFAHKVKECLDILTEVGRKLQPSSKRGFRRLGFKSLKWPFQSEDVHRTIARINRCHNSLSLVLQVDRIALQLEAGLKLDNVGTQISKAHSKLDKFDDSVILSALPIAASAAYNSQAEEENSFCLKATRSELLQDIDDWFNDDKTETIFWLQGMAGTGKSTIARTVAKRWDEQNCLAASFFFKRGGGDRGNLSCFYTTIASQLATSVEQTIAIVIDALDECDGDESIRRLINIFTRTKLASNVSVRVLITSRPELYIRLGFRAVVGSYQDFVLHEIPQDIIKRDIRIFFTEKLDKILKEYNVLVEDHRKLPDTWPGPEKTEALVEKAVPLFIFAATVCRFLSQRRSASPDAQLQKVLTFETKSQESKMNATYQPTLEQQLEDLSLREQDEVVANFHQVVGTIILLETPLSVPALTKIIDVSEDSVYHRLDVLHSVLKYPKTTETPIRMLHLSFRDFLLDPKKMGNNRFWIDEEETHDRIAYGCLRILNSSLKEDICNLVAPGTSRSGVPESRIASCISADLEYACRYWVIHLGRAPQSASISADVLLFLERHLLHFLECLSLIGRLSELYGMITILQGSMRKTDSLKLSNLLIDVHRFVQMNFTIIDQHPLQLYSSLCCAIPSESLLHPIFTKNRPAWILRLPVPSTNWDQHQHVLEGHKAAIIGGSFSPDNTHMASLSADGNLRVWRLDTGECIRELWIGEVSPHGGIPVTITDKPFFISTTIEQQLRLWSGETAELVGQYESLSFLPRRPQFSSCAQYCAFIDISNHVVVLHMKSISNLRHIVLQDSQLLHESPYTTRRQLEFSPDSRHLAVFSCERDGESFVWDIPSGVCIQKYNNSIIAEHIDRTHSFHAISVALCDNDSIMVAYGIDEEKTIWIRVMPSGEFIQALNGHAGIPNNARFLKKCTILGSSCLHGEFRTWNIETGQCLTQFLPFALSFHVPPSPNHQMACMFFKAQTIRLKSNSQRALPVKVKNDEDSMKRAALFDVILSKNKSLLAVVYESGMIRIWDVRTGDCVFRLGGDSFGRNFNEMPWLTPNFQYILFPTHETNIVLSMYSAAMGHLTYIPMSSFRYTTDEERMIWKRDIVISPNGELIALVYHDTVCVSKVDSCITMHTIEVPGQIRDFIFSRDSRLVTIVSFTYSDRDDIEDHGRTCLSIFDTEKAELVVWIKHRNRIRRILDIGSRSELFAFWETDCGYQVVMINIKSKDTVIQPLCLDNWLPGVDFNRDFTMCAWLIGGDGFTISSVLTGQAVTRLSTGFSFGRVNFTTRSDVMSTNLGDIQLQPQKVITKSVDHYDRVGLGLSGDKAWITWNNSKLFWLPPAIRPKGHQSDAGHFVEVSGSTVMILSSSGMVVFFIFDVDYLRRNALSFTA</sequence>
<dbReference type="PROSITE" id="PS50082">
    <property type="entry name" value="WD_REPEATS_2"/>
    <property type="match status" value="1"/>
</dbReference>
<dbReference type="InterPro" id="IPR001680">
    <property type="entry name" value="WD40_rpt"/>
</dbReference>
<protein>
    <recommendedName>
        <fullName evidence="2">Nephrocystin 3-like N-terminal domain-containing protein</fullName>
    </recommendedName>
</protein>
<dbReference type="OrthoDB" id="538223at2759"/>
<dbReference type="SMART" id="SM00320">
    <property type="entry name" value="WD40"/>
    <property type="match status" value="4"/>
</dbReference>
<evidence type="ECO:0000313" key="3">
    <source>
        <dbReference type="EMBL" id="CAG1979872.1"/>
    </source>
</evidence>
<dbReference type="InterPro" id="IPR027417">
    <property type="entry name" value="P-loop_NTPase"/>
</dbReference>